<dbReference type="PANTHER" id="PTHR47566:SF1">
    <property type="entry name" value="PROTEIN NUD1"/>
    <property type="match status" value="1"/>
</dbReference>
<dbReference type="AlphaFoldDB" id="A0A8H3QQS8"/>
<proteinExistence type="predicted"/>
<evidence type="ECO:0000313" key="4">
    <source>
        <dbReference type="Proteomes" id="UP000615446"/>
    </source>
</evidence>
<protein>
    <submittedName>
        <fullName evidence="3">T9SS type A sorting domain-containing protein</fullName>
    </submittedName>
</protein>
<keyword evidence="1" id="KW-0433">Leucine-rich repeat</keyword>
<dbReference type="InterPro" id="IPR032675">
    <property type="entry name" value="LRR_dom_sf"/>
</dbReference>
<sequence>MVNAQEWLDSKYPTAGTKEGVKRIGGPKQTLKNIGGDLLSVFIKNRPLTSLLTIVINDDAIENNIILEGPLSLKGFFNLEDLDIRGHKITALDISDCSQLIDFSCCNNQLTNLDLSNNRRIERIGFADNQLTNIDFTGLDRIEKIFCSDNKLANLDFLKTINPTNLITLRMNGNNFPARGLSCFTPFVKLERLYICNCPFYGSLKPLKNLRDIKEISVTGTNIDSGLEYLPEEFFDVNAVASNLGLRGGHFTRTLTCSGKLAEQLENYKIENDPLRNYDWQAWRRDNQELINKAKEKIKQEELENFMNNFDVMFIKKLIRLGDQSIYLGSIIVKIFAFIRLCGVAQLLLLLALSQLKVIRSD</sequence>
<dbReference type="Gene3D" id="3.80.10.10">
    <property type="entry name" value="Ribonuclease Inhibitor"/>
    <property type="match status" value="1"/>
</dbReference>
<dbReference type="PANTHER" id="PTHR47566">
    <property type="match status" value="1"/>
</dbReference>
<evidence type="ECO:0000256" key="2">
    <source>
        <dbReference type="ARBA" id="ARBA00022737"/>
    </source>
</evidence>
<dbReference type="SUPFAM" id="SSF52058">
    <property type="entry name" value="L domain-like"/>
    <property type="match status" value="1"/>
</dbReference>
<organism evidence="3 4">
    <name type="scientific">Rhizophagus clarus</name>
    <dbReference type="NCBI Taxonomy" id="94130"/>
    <lineage>
        <taxon>Eukaryota</taxon>
        <taxon>Fungi</taxon>
        <taxon>Fungi incertae sedis</taxon>
        <taxon>Mucoromycota</taxon>
        <taxon>Glomeromycotina</taxon>
        <taxon>Glomeromycetes</taxon>
        <taxon>Glomerales</taxon>
        <taxon>Glomeraceae</taxon>
        <taxon>Rhizophagus</taxon>
    </lineage>
</organism>
<evidence type="ECO:0000313" key="3">
    <source>
        <dbReference type="EMBL" id="GES85624.1"/>
    </source>
</evidence>
<dbReference type="EMBL" id="BLAL01000156">
    <property type="protein sequence ID" value="GES85624.1"/>
    <property type="molecule type" value="Genomic_DNA"/>
</dbReference>
<dbReference type="OrthoDB" id="2448761at2759"/>
<dbReference type="InterPro" id="IPR052574">
    <property type="entry name" value="CDIRP"/>
</dbReference>
<gene>
    <name evidence="3" type="ORF">RCL2_001272800</name>
</gene>
<dbReference type="GO" id="GO:0035591">
    <property type="term" value="F:signaling adaptor activity"/>
    <property type="evidence" value="ECO:0007669"/>
    <property type="project" value="TreeGrafter"/>
</dbReference>
<name>A0A8H3QQS8_9GLOM</name>
<accession>A0A8H3QQS8</accession>
<keyword evidence="2" id="KW-0677">Repeat</keyword>
<comment type="caution">
    <text evidence="3">The sequence shown here is derived from an EMBL/GenBank/DDBJ whole genome shotgun (WGS) entry which is preliminary data.</text>
</comment>
<evidence type="ECO:0000256" key="1">
    <source>
        <dbReference type="ARBA" id="ARBA00022614"/>
    </source>
</evidence>
<dbReference type="Proteomes" id="UP000615446">
    <property type="component" value="Unassembled WGS sequence"/>
</dbReference>
<reference evidence="3" key="1">
    <citation type="submission" date="2019-10" db="EMBL/GenBank/DDBJ databases">
        <title>Conservation and host-specific expression of non-tandemly repeated heterogenous ribosome RNA gene in arbuscular mycorrhizal fungi.</title>
        <authorList>
            <person name="Maeda T."/>
            <person name="Kobayashi Y."/>
            <person name="Nakagawa T."/>
            <person name="Ezawa T."/>
            <person name="Yamaguchi K."/>
            <person name="Bino T."/>
            <person name="Nishimoto Y."/>
            <person name="Shigenobu S."/>
            <person name="Kawaguchi M."/>
        </authorList>
    </citation>
    <scope>NUCLEOTIDE SEQUENCE</scope>
    <source>
        <strain evidence="3">HR1</strain>
    </source>
</reference>